<proteinExistence type="inferred from homology"/>
<dbReference type="InterPro" id="IPR027417">
    <property type="entry name" value="P-loop_NTPase"/>
</dbReference>
<gene>
    <name evidence="5" type="ORF">O0V09_10540</name>
</gene>
<evidence type="ECO:0000256" key="2">
    <source>
        <dbReference type="PROSITE-ProRule" id="PRU01122"/>
    </source>
</evidence>
<dbReference type="Pfam" id="PF13654">
    <property type="entry name" value="AAA_32"/>
    <property type="match status" value="1"/>
</dbReference>
<dbReference type="RefSeq" id="WP_258331788.1">
    <property type="nucleotide sequence ID" value="NZ_JAPTGG010000008.1"/>
</dbReference>
<feature type="coiled-coil region" evidence="3">
    <location>
        <begin position="191"/>
        <end position="225"/>
    </location>
</feature>
<dbReference type="AlphaFoldDB" id="A0A9J6RMQ8"/>
<keyword evidence="6" id="KW-1185">Reference proteome</keyword>
<comment type="similarity">
    <text evidence="2">Belongs to the peptidase S16 family.</text>
</comment>
<name>A0A9J6RMQ8_9GAMM</name>
<dbReference type="InterPro" id="IPR014721">
    <property type="entry name" value="Ribsml_uS5_D2-typ_fold_subgr"/>
</dbReference>
<comment type="catalytic activity">
    <reaction evidence="2">
        <text>Hydrolysis of proteins in presence of ATP.</text>
        <dbReference type="EC" id="3.4.21.53"/>
    </reaction>
</comment>
<dbReference type="InterPro" id="IPR027065">
    <property type="entry name" value="Lon_Prtase"/>
</dbReference>
<dbReference type="InterPro" id="IPR041699">
    <property type="entry name" value="AAA_32"/>
</dbReference>
<keyword evidence="2" id="KW-0720">Serine protease</keyword>
<comment type="caution">
    <text evidence="5">The sequence shown here is derived from an EMBL/GenBank/DDBJ whole genome shotgun (WGS) entry which is preliminary data.</text>
</comment>
<dbReference type="PROSITE" id="PS51786">
    <property type="entry name" value="LON_PROTEOLYTIC"/>
    <property type="match status" value="1"/>
</dbReference>
<dbReference type="InterPro" id="IPR020568">
    <property type="entry name" value="Ribosomal_Su5_D2-typ_SF"/>
</dbReference>
<dbReference type="GO" id="GO:0030163">
    <property type="term" value="P:protein catabolic process"/>
    <property type="evidence" value="ECO:0007669"/>
    <property type="project" value="InterPro"/>
</dbReference>
<evidence type="ECO:0000313" key="6">
    <source>
        <dbReference type="Proteomes" id="UP001069090"/>
    </source>
</evidence>
<dbReference type="GO" id="GO:0004176">
    <property type="term" value="F:ATP-dependent peptidase activity"/>
    <property type="evidence" value="ECO:0007669"/>
    <property type="project" value="UniProtKB-UniRule"/>
</dbReference>
<dbReference type="Pfam" id="PF20437">
    <property type="entry name" value="LonC_helical"/>
    <property type="match status" value="1"/>
</dbReference>
<evidence type="ECO:0000256" key="3">
    <source>
        <dbReference type="SAM" id="Coils"/>
    </source>
</evidence>
<dbReference type="Gene3D" id="3.40.50.300">
    <property type="entry name" value="P-loop containing nucleotide triphosphate hydrolases"/>
    <property type="match status" value="2"/>
</dbReference>
<dbReference type="Pfam" id="PF05362">
    <property type="entry name" value="Lon_C"/>
    <property type="match status" value="1"/>
</dbReference>
<dbReference type="GO" id="GO:0006508">
    <property type="term" value="P:proteolysis"/>
    <property type="evidence" value="ECO:0007669"/>
    <property type="project" value="UniProtKB-KW"/>
</dbReference>
<dbReference type="SUPFAM" id="SSF54211">
    <property type="entry name" value="Ribosomal protein S5 domain 2-like"/>
    <property type="match status" value="1"/>
</dbReference>
<reference evidence="5 6" key="1">
    <citation type="submission" date="2022-12" db="EMBL/GenBank/DDBJ databases">
        <title>Dasania phycosphaerae sp. nov., isolated from particulate material of the south coast of Korea.</title>
        <authorList>
            <person name="Jiang Y."/>
        </authorList>
    </citation>
    <scope>NUCLEOTIDE SEQUENCE [LARGE SCALE GENOMIC DNA]</scope>
    <source>
        <strain evidence="5 6">GY-19</strain>
    </source>
</reference>
<feature type="active site" evidence="2">
    <location>
        <position position="689"/>
    </location>
</feature>
<dbReference type="PANTHER" id="PTHR10046">
    <property type="entry name" value="ATP DEPENDENT LON PROTEASE FAMILY MEMBER"/>
    <property type="match status" value="1"/>
</dbReference>
<dbReference type="EMBL" id="JAPTGG010000008">
    <property type="protein sequence ID" value="MCZ0865642.1"/>
    <property type="molecule type" value="Genomic_DNA"/>
</dbReference>
<dbReference type="EC" id="3.4.21.53" evidence="2"/>
<feature type="domain" description="Lon proteolytic" evidence="4">
    <location>
        <begin position="556"/>
        <end position="751"/>
    </location>
</feature>
<dbReference type="Pfam" id="PF20436">
    <property type="entry name" value="LonB_AAA-LID"/>
    <property type="match status" value="1"/>
</dbReference>
<keyword evidence="5" id="KW-0067">ATP-binding</keyword>
<accession>A0A9J6RMQ8</accession>
<dbReference type="GO" id="GO:0004252">
    <property type="term" value="F:serine-type endopeptidase activity"/>
    <property type="evidence" value="ECO:0007669"/>
    <property type="project" value="UniProtKB-UniRule"/>
</dbReference>
<dbReference type="InterPro" id="IPR046844">
    <property type="entry name" value="Lon-like_helical"/>
</dbReference>
<dbReference type="Proteomes" id="UP001069090">
    <property type="component" value="Unassembled WGS sequence"/>
</dbReference>
<keyword evidence="1 2" id="KW-0645">Protease</keyword>
<dbReference type="InterPro" id="IPR046843">
    <property type="entry name" value="LonB_AAA-LID"/>
</dbReference>
<keyword evidence="5" id="KW-0547">Nucleotide-binding</keyword>
<evidence type="ECO:0000259" key="4">
    <source>
        <dbReference type="PROSITE" id="PS51786"/>
    </source>
</evidence>
<sequence>MKLSAEQLRSQVLEQDFSFQSTRELSHYSGILGQPRVTKALDFGLSINQPGYNIYIAGEAGASRFRYALDYLQPLVGQQQTPPDWLYVNNFDNPYTPRIIKMPPGQGAQLHRDIDKLIDALIDSFPATFDNPSYQQKKSAIQNRFDQIYDDALADVQNIASQQHIAMFSEETSVTFTPIIDGKVIDEAQFASLSQQQLADFRQRVNQLEELLNEALLELPQWQRDFNDQQRQLREATIEQALKPILQPLRLSYQGNTSISLFLAQIAKHLPRVIEENFSDLSKTEAITSSKQRKLLESYYTPNLLTSAIKDGAPIVLESNPSYQNLFGRVSYGSEDSGGAYQQITPGALHKANGGYLILDIEKILLGDGTWPALKRMLRDGCIHLEPAPGDIQLSGVTPLHPEPVPLQVKVILIGSRNIYYELDQLDRDFNNLFRVLVDFDDYIDSTPQSLTQFAELLHARSSEANIAELTVAAVARLAEHAHRLAEHQQRLSARIDAILEVALEADFERISGGQESIDGQHIQQAIAARTYRNARLRDQLLKQILDGTVVISSEGSTAGQINGLSLLQVGEMVFGCPTRITASVNPGHRGVIDIEREAELGQSVHSKGVMILTGYLSSFYAQKFPLAISAHIAMEQSYGYIDGDSASLAELCALLSALVNQPLRQDLAITGSTNQRGEIQAVGGVNEKIECFFDICAARGLTGSQGVILPASNKDNLMLEQRVVDAVAQGQFAIYTVSSVNEALALLIKKDPGKLNQRGNFPKGTFNDRVVKQLQYFASITRSISAGETKV</sequence>
<protein>
    <recommendedName>
        <fullName evidence="2">endopeptidase La</fullName>
        <ecNumber evidence="2">3.4.21.53</ecNumber>
    </recommendedName>
</protein>
<organism evidence="5 6">
    <name type="scientific">Dasania phycosphaerae</name>
    <dbReference type="NCBI Taxonomy" id="2950436"/>
    <lineage>
        <taxon>Bacteria</taxon>
        <taxon>Pseudomonadati</taxon>
        <taxon>Pseudomonadota</taxon>
        <taxon>Gammaproteobacteria</taxon>
        <taxon>Cellvibrionales</taxon>
        <taxon>Spongiibacteraceae</taxon>
        <taxon>Dasania</taxon>
    </lineage>
</organism>
<dbReference type="Gene3D" id="3.30.230.10">
    <property type="match status" value="1"/>
</dbReference>
<keyword evidence="2" id="KW-0378">Hydrolase</keyword>
<feature type="active site" evidence="2">
    <location>
        <position position="646"/>
    </location>
</feature>
<evidence type="ECO:0000256" key="1">
    <source>
        <dbReference type="ARBA" id="ARBA00022670"/>
    </source>
</evidence>
<evidence type="ECO:0000313" key="5">
    <source>
        <dbReference type="EMBL" id="MCZ0865642.1"/>
    </source>
</evidence>
<dbReference type="InterPro" id="IPR008269">
    <property type="entry name" value="Lon_proteolytic"/>
</dbReference>
<keyword evidence="3" id="KW-0175">Coiled coil</keyword>
<dbReference type="PRINTS" id="PR00830">
    <property type="entry name" value="ENDOLAPTASE"/>
</dbReference>
<dbReference type="Gene3D" id="1.10.8.60">
    <property type="match status" value="1"/>
</dbReference>
<dbReference type="GO" id="GO:0005524">
    <property type="term" value="F:ATP binding"/>
    <property type="evidence" value="ECO:0007669"/>
    <property type="project" value="UniProtKB-KW"/>
</dbReference>